<dbReference type="AlphaFoldDB" id="A0A2P5DID4"/>
<sequence length="52" mass="5723">MVVALDPIPGPMIDQNPVVTYDEPTDLVVQETPDVNVGVILTWNCTLEEVIE</sequence>
<proteinExistence type="predicted"/>
<keyword evidence="2" id="KW-1185">Reference proteome</keyword>
<gene>
    <name evidence="1" type="ORF">TorRG33x02_250430</name>
</gene>
<dbReference type="EMBL" id="JXTC01000268">
    <property type="protein sequence ID" value="PON73067.1"/>
    <property type="molecule type" value="Genomic_DNA"/>
</dbReference>
<accession>A0A2P5DID4</accession>
<dbReference type="OrthoDB" id="10336750at2759"/>
<reference evidence="2" key="1">
    <citation type="submission" date="2016-06" db="EMBL/GenBank/DDBJ databases">
        <title>Parallel loss of symbiosis genes in relatives of nitrogen-fixing non-legume Parasponia.</title>
        <authorList>
            <person name="Van Velzen R."/>
            <person name="Holmer R."/>
            <person name="Bu F."/>
            <person name="Rutten L."/>
            <person name="Van Zeijl A."/>
            <person name="Liu W."/>
            <person name="Santuari L."/>
            <person name="Cao Q."/>
            <person name="Sharma T."/>
            <person name="Shen D."/>
            <person name="Roswanjaya Y."/>
            <person name="Wardhani T."/>
            <person name="Kalhor M.S."/>
            <person name="Jansen J."/>
            <person name="Van den Hoogen J."/>
            <person name="Gungor B."/>
            <person name="Hartog M."/>
            <person name="Hontelez J."/>
            <person name="Verver J."/>
            <person name="Yang W.-C."/>
            <person name="Schijlen E."/>
            <person name="Repin R."/>
            <person name="Schilthuizen M."/>
            <person name="Schranz E."/>
            <person name="Heidstra R."/>
            <person name="Miyata K."/>
            <person name="Fedorova E."/>
            <person name="Kohlen W."/>
            <person name="Bisseling T."/>
            <person name="Smit S."/>
            <person name="Geurts R."/>
        </authorList>
    </citation>
    <scope>NUCLEOTIDE SEQUENCE [LARGE SCALE GENOMIC DNA]</scope>
    <source>
        <strain evidence="2">cv. RG33-2</strain>
    </source>
</reference>
<organism evidence="1 2">
    <name type="scientific">Trema orientale</name>
    <name type="common">Charcoal tree</name>
    <name type="synonym">Celtis orientalis</name>
    <dbReference type="NCBI Taxonomy" id="63057"/>
    <lineage>
        <taxon>Eukaryota</taxon>
        <taxon>Viridiplantae</taxon>
        <taxon>Streptophyta</taxon>
        <taxon>Embryophyta</taxon>
        <taxon>Tracheophyta</taxon>
        <taxon>Spermatophyta</taxon>
        <taxon>Magnoliopsida</taxon>
        <taxon>eudicotyledons</taxon>
        <taxon>Gunneridae</taxon>
        <taxon>Pentapetalae</taxon>
        <taxon>rosids</taxon>
        <taxon>fabids</taxon>
        <taxon>Rosales</taxon>
        <taxon>Cannabaceae</taxon>
        <taxon>Trema</taxon>
    </lineage>
</organism>
<comment type="caution">
    <text evidence="1">The sequence shown here is derived from an EMBL/GenBank/DDBJ whole genome shotgun (WGS) entry which is preliminary data.</text>
</comment>
<protein>
    <submittedName>
        <fullName evidence="1">Uncharacterized protein</fullName>
    </submittedName>
</protein>
<evidence type="ECO:0000313" key="2">
    <source>
        <dbReference type="Proteomes" id="UP000237000"/>
    </source>
</evidence>
<name>A0A2P5DID4_TREOI</name>
<dbReference type="Proteomes" id="UP000237000">
    <property type="component" value="Unassembled WGS sequence"/>
</dbReference>
<feature type="non-terminal residue" evidence="1">
    <location>
        <position position="52"/>
    </location>
</feature>
<evidence type="ECO:0000313" key="1">
    <source>
        <dbReference type="EMBL" id="PON73067.1"/>
    </source>
</evidence>
<dbReference type="InParanoid" id="A0A2P5DID4"/>